<reference evidence="6 7" key="1">
    <citation type="submission" date="2014-08" db="EMBL/GenBank/DDBJ databases">
        <title>Whole genome shotgun sequence of Rhizobium rubi NBRC 13261.</title>
        <authorList>
            <person name="Katano-Makiyama Y."/>
            <person name="Hosoyama A."/>
            <person name="Hashimoto M."/>
            <person name="Hosoyama Y."/>
            <person name="Noguchi M."/>
            <person name="Tsuchikane K."/>
            <person name="Uohara A."/>
            <person name="Ohji S."/>
            <person name="Ichikawa N."/>
            <person name="Kimura A."/>
            <person name="Yamazoe A."/>
            <person name="Fujita N."/>
        </authorList>
    </citation>
    <scope>NUCLEOTIDE SEQUENCE [LARGE SCALE GENOMIC DNA]</scope>
    <source>
        <strain evidence="6 7">NBRC 13261</strain>
    </source>
</reference>
<sequence>MHVRARGTDRLLDVLELVAAQQQPATRNAIAAMLGAPRSTVYSIIDTLMERGFLDQTEQDGLIVPGRQCGLLGQVYDRSAPLARQAKEVIRNLAQSTREVCELDLLHDWKQLIMISISGRGHGYRTAVEGSRFPLPSTAAARFLLDGYSAADLERSIPSEDFTSLTGTVSSPAQLHREVELARAQGYWVTRALVDPYVACVTAPVRDRQGRCIASICLVVALQDIDKREAEYISATTAAAAELSRHCAILENPTF</sequence>
<dbReference type="GO" id="GO:0003677">
    <property type="term" value="F:DNA binding"/>
    <property type="evidence" value="ECO:0007669"/>
    <property type="project" value="UniProtKB-KW"/>
</dbReference>
<dbReference type="AlphaFoldDB" id="A0A081CSE4"/>
<dbReference type="Proteomes" id="UP000028701">
    <property type="component" value="Unassembled WGS sequence"/>
</dbReference>
<dbReference type="InterPro" id="IPR029016">
    <property type="entry name" value="GAF-like_dom_sf"/>
</dbReference>
<dbReference type="PANTHER" id="PTHR30136:SF24">
    <property type="entry name" value="HTH-TYPE TRANSCRIPTIONAL REPRESSOR ALLR"/>
    <property type="match status" value="1"/>
</dbReference>
<evidence type="ECO:0000256" key="3">
    <source>
        <dbReference type="ARBA" id="ARBA00023163"/>
    </source>
</evidence>
<keyword evidence="1" id="KW-0805">Transcription regulation</keyword>
<dbReference type="Gene3D" id="1.10.10.10">
    <property type="entry name" value="Winged helix-like DNA-binding domain superfamily/Winged helix DNA-binding domain"/>
    <property type="match status" value="1"/>
</dbReference>
<dbReference type="SUPFAM" id="SSF55781">
    <property type="entry name" value="GAF domain-like"/>
    <property type="match status" value="1"/>
</dbReference>
<evidence type="ECO:0000259" key="4">
    <source>
        <dbReference type="PROSITE" id="PS51077"/>
    </source>
</evidence>
<keyword evidence="3" id="KW-0804">Transcription</keyword>
<organism evidence="6 7">
    <name type="scientific">Agrobacterium rubi TR3 = NBRC 13261</name>
    <dbReference type="NCBI Taxonomy" id="1368415"/>
    <lineage>
        <taxon>Bacteria</taxon>
        <taxon>Pseudomonadati</taxon>
        <taxon>Pseudomonadota</taxon>
        <taxon>Alphaproteobacteria</taxon>
        <taxon>Hyphomicrobiales</taxon>
        <taxon>Rhizobiaceae</taxon>
        <taxon>Rhizobium/Agrobacterium group</taxon>
        <taxon>Agrobacterium</taxon>
    </lineage>
</organism>
<dbReference type="Pfam" id="PF09339">
    <property type="entry name" value="HTH_IclR"/>
    <property type="match status" value="1"/>
</dbReference>
<dbReference type="EMBL" id="BBJU01000007">
    <property type="protein sequence ID" value="GAK69590.1"/>
    <property type="molecule type" value="Genomic_DNA"/>
</dbReference>
<dbReference type="SUPFAM" id="SSF46785">
    <property type="entry name" value="Winged helix' DNA-binding domain"/>
    <property type="match status" value="1"/>
</dbReference>
<evidence type="ECO:0000256" key="1">
    <source>
        <dbReference type="ARBA" id="ARBA00023015"/>
    </source>
</evidence>
<dbReference type="RefSeq" id="WP_045229180.1">
    <property type="nucleotide sequence ID" value="NZ_BBJU01000007.1"/>
</dbReference>
<accession>A0A081CSE4</accession>
<dbReference type="InterPro" id="IPR005471">
    <property type="entry name" value="Tscrpt_reg_IclR_N"/>
</dbReference>
<proteinExistence type="predicted"/>
<evidence type="ECO:0000259" key="5">
    <source>
        <dbReference type="PROSITE" id="PS51078"/>
    </source>
</evidence>
<dbReference type="PROSITE" id="PS51078">
    <property type="entry name" value="ICLR_ED"/>
    <property type="match status" value="1"/>
</dbReference>
<dbReference type="Gene3D" id="3.30.450.40">
    <property type="match status" value="1"/>
</dbReference>
<evidence type="ECO:0000256" key="2">
    <source>
        <dbReference type="ARBA" id="ARBA00023125"/>
    </source>
</evidence>
<feature type="domain" description="IclR-ED" evidence="5">
    <location>
        <begin position="68"/>
        <end position="249"/>
    </location>
</feature>
<name>A0A081CSE4_9HYPH</name>
<feature type="domain" description="HTH iclR-type" evidence="4">
    <location>
        <begin position="5"/>
        <end position="67"/>
    </location>
</feature>
<dbReference type="GO" id="GO:0045892">
    <property type="term" value="P:negative regulation of DNA-templated transcription"/>
    <property type="evidence" value="ECO:0007669"/>
    <property type="project" value="TreeGrafter"/>
</dbReference>
<dbReference type="PROSITE" id="PS51077">
    <property type="entry name" value="HTH_ICLR"/>
    <property type="match status" value="1"/>
</dbReference>
<keyword evidence="2" id="KW-0238">DNA-binding</keyword>
<dbReference type="PANTHER" id="PTHR30136">
    <property type="entry name" value="HELIX-TURN-HELIX TRANSCRIPTIONAL REGULATOR, ICLR FAMILY"/>
    <property type="match status" value="1"/>
</dbReference>
<dbReference type="InterPro" id="IPR036388">
    <property type="entry name" value="WH-like_DNA-bd_sf"/>
</dbReference>
<dbReference type="GO" id="GO:0003700">
    <property type="term" value="F:DNA-binding transcription factor activity"/>
    <property type="evidence" value="ECO:0007669"/>
    <property type="project" value="TreeGrafter"/>
</dbReference>
<gene>
    <name evidence="6" type="ORF">RRU01S_07_01150</name>
</gene>
<evidence type="ECO:0000313" key="7">
    <source>
        <dbReference type="Proteomes" id="UP000028701"/>
    </source>
</evidence>
<protein>
    <submittedName>
        <fullName evidence="6">Putative IclR family transcriptional regulator</fullName>
    </submittedName>
</protein>
<dbReference type="Pfam" id="PF01614">
    <property type="entry name" value="IclR_C"/>
    <property type="match status" value="1"/>
</dbReference>
<dbReference type="InterPro" id="IPR050707">
    <property type="entry name" value="HTH_MetabolicPath_Reg"/>
</dbReference>
<dbReference type="InterPro" id="IPR036390">
    <property type="entry name" value="WH_DNA-bd_sf"/>
</dbReference>
<dbReference type="InterPro" id="IPR014757">
    <property type="entry name" value="Tscrpt_reg_IclR_C"/>
</dbReference>
<dbReference type="eggNOG" id="COG1414">
    <property type="taxonomic scope" value="Bacteria"/>
</dbReference>
<comment type="caution">
    <text evidence="6">The sequence shown here is derived from an EMBL/GenBank/DDBJ whole genome shotgun (WGS) entry which is preliminary data.</text>
</comment>
<dbReference type="SMART" id="SM00346">
    <property type="entry name" value="HTH_ICLR"/>
    <property type="match status" value="1"/>
</dbReference>
<evidence type="ECO:0000313" key="6">
    <source>
        <dbReference type="EMBL" id="GAK69590.1"/>
    </source>
</evidence>